<proteinExistence type="predicted"/>
<keyword evidence="2" id="KW-1185">Reference proteome</keyword>
<evidence type="ECO:0000313" key="1">
    <source>
        <dbReference type="EMBL" id="OHE94176.1"/>
    </source>
</evidence>
<reference evidence="1 2" key="1">
    <citation type="submission" date="2016-09" db="EMBL/GenBank/DDBJ databases">
        <authorList>
            <person name="Capua I."/>
            <person name="De Benedictis P."/>
            <person name="Joannis T."/>
            <person name="Lombin L.H."/>
            <person name="Cattoli G."/>
        </authorList>
    </citation>
    <scope>NUCLEOTIDE SEQUENCE [LARGE SCALE GENOMIC DNA]</scope>
    <source>
        <strain evidence="1 2">IMI 309357</strain>
    </source>
</reference>
<organism evidence="1 2">
    <name type="scientific">Colletotrichum orchidophilum</name>
    <dbReference type="NCBI Taxonomy" id="1209926"/>
    <lineage>
        <taxon>Eukaryota</taxon>
        <taxon>Fungi</taxon>
        <taxon>Dikarya</taxon>
        <taxon>Ascomycota</taxon>
        <taxon>Pezizomycotina</taxon>
        <taxon>Sordariomycetes</taxon>
        <taxon>Hypocreomycetidae</taxon>
        <taxon>Glomerellales</taxon>
        <taxon>Glomerellaceae</taxon>
        <taxon>Colletotrichum</taxon>
    </lineage>
</organism>
<dbReference type="GeneID" id="34563652"/>
<sequence length="103" mass="10067">MDVGATVGFGFDLGAGGTFGTGAGGGLGSGVGATDGLGIGASGGANVSGLFLRWAVPGVASARSKTVTPKSQAQRVQEAITLRGKILTGDGEYSPRTTDHELD</sequence>
<dbReference type="RefSeq" id="XP_022471339.1">
    <property type="nucleotide sequence ID" value="XM_022622142.1"/>
</dbReference>
<gene>
    <name evidence="1" type="ORF">CORC01_10514</name>
</gene>
<accession>A0A1G4AYI0</accession>
<comment type="caution">
    <text evidence="1">The sequence shown here is derived from an EMBL/GenBank/DDBJ whole genome shotgun (WGS) entry which is preliminary data.</text>
</comment>
<dbReference type="EMBL" id="MJBS01000105">
    <property type="protein sequence ID" value="OHE94176.1"/>
    <property type="molecule type" value="Genomic_DNA"/>
</dbReference>
<evidence type="ECO:0000313" key="2">
    <source>
        <dbReference type="Proteomes" id="UP000176998"/>
    </source>
</evidence>
<protein>
    <submittedName>
        <fullName evidence="1">Uncharacterized protein</fullName>
    </submittedName>
</protein>
<dbReference type="AlphaFoldDB" id="A0A1G4AYI0"/>
<name>A0A1G4AYI0_9PEZI</name>
<dbReference type="Proteomes" id="UP000176998">
    <property type="component" value="Unassembled WGS sequence"/>
</dbReference>